<dbReference type="OrthoDB" id="2993351at2759"/>
<sequence length="205" mass="23290">MPSPPRPLLQGVPAQARGRRRNIDTSEATFSTDISSRSASLAIAIQNALTLEQKLEQDAAECTTEVALQRMLSLRSVISTTSSFAERQQAAVDRPVEFRGIGKGSIGVISEHPGTTHCYKLATLDNSDKLWNNYRIHTKVQEAFEKANSLIKVDVEIPKMFWFANAKTSIFWNENLDDFPFTDTFPKKTRDTLCMERMRWRFYIV</sequence>
<organism evidence="2 3">
    <name type="scientific">Emericellopsis cladophorae</name>
    <dbReference type="NCBI Taxonomy" id="2686198"/>
    <lineage>
        <taxon>Eukaryota</taxon>
        <taxon>Fungi</taxon>
        <taxon>Dikarya</taxon>
        <taxon>Ascomycota</taxon>
        <taxon>Pezizomycotina</taxon>
        <taxon>Sordariomycetes</taxon>
        <taxon>Hypocreomycetidae</taxon>
        <taxon>Hypocreales</taxon>
        <taxon>Bionectriaceae</taxon>
        <taxon>Emericellopsis</taxon>
    </lineage>
</organism>
<accession>A0A9P9XY26</accession>
<protein>
    <submittedName>
        <fullName evidence="2">Uncharacterized protein</fullName>
    </submittedName>
</protein>
<comment type="caution">
    <text evidence="2">The sequence shown here is derived from an EMBL/GenBank/DDBJ whole genome shotgun (WGS) entry which is preliminary data.</text>
</comment>
<keyword evidence="3" id="KW-1185">Reference proteome</keyword>
<dbReference type="RefSeq" id="XP_051360839.1">
    <property type="nucleotide sequence ID" value="XM_051508092.1"/>
</dbReference>
<dbReference type="AlphaFoldDB" id="A0A9P9XY26"/>
<dbReference type="Proteomes" id="UP001055219">
    <property type="component" value="Unassembled WGS sequence"/>
</dbReference>
<evidence type="ECO:0000313" key="2">
    <source>
        <dbReference type="EMBL" id="KAI6779983.1"/>
    </source>
</evidence>
<evidence type="ECO:0000313" key="3">
    <source>
        <dbReference type="Proteomes" id="UP001055219"/>
    </source>
</evidence>
<dbReference type="GeneID" id="75826804"/>
<feature type="region of interest" description="Disordered" evidence="1">
    <location>
        <begin position="1"/>
        <end position="24"/>
    </location>
</feature>
<name>A0A9P9XY26_9HYPO</name>
<proteinExistence type="predicted"/>
<dbReference type="EMBL" id="JAGIXG020000039">
    <property type="protein sequence ID" value="KAI6779983.1"/>
    <property type="molecule type" value="Genomic_DNA"/>
</dbReference>
<gene>
    <name evidence="2" type="ORF">J7T54_000284</name>
</gene>
<reference evidence="2" key="2">
    <citation type="submission" date="2022-07" db="EMBL/GenBank/DDBJ databases">
        <authorList>
            <person name="Goncalves M.F.M."/>
            <person name="Hilario S."/>
            <person name="Van De Peer Y."/>
            <person name="Esteves A.C."/>
            <person name="Alves A."/>
        </authorList>
    </citation>
    <scope>NUCLEOTIDE SEQUENCE</scope>
    <source>
        <strain evidence="2">MUM 19.33</strain>
    </source>
</reference>
<evidence type="ECO:0000256" key="1">
    <source>
        <dbReference type="SAM" id="MobiDB-lite"/>
    </source>
</evidence>
<reference evidence="2" key="1">
    <citation type="journal article" date="2021" name="J Fungi (Basel)">
        <title>Genomic and Metabolomic Analyses of the Marine Fungus Emericellopsis cladophorae: Insights into Saltwater Adaptability Mechanisms and Its Biosynthetic Potential.</title>
        <authorList>
            <person name="Goncalves M.F.M."/>
            <person name="Hilario S."/>
            <person name="Van de Peer Y."/>
            <person name="Esteves A.C."/>
            <person name="Alves A."/>
        </authorList>
    </citation>
    <scope>NUCLEOTIDE SEQUENCE</scope>
    <source>
        <strain evidence="2">MUM 19.33</strain>
    </source>
</reference>